<sequence>MQTAKNVCMTFAVYGQANVCTIHAERIEMKKRYCTYFFCILTLLSFPAKGHFQTDVFDAPERWERIAWSALEEKYKGAKLEDYEYLGRTQVNDEETKDVFRVTVNQEGKSFSAHAEVYFHPVTNAIINVNIFPL</sequence>
<dbReference type="AlphaFoldDB" id="A0AB37GSK4"/>
<dbReference type="Pfam" id="PF13028">
    <property type="entry name" value="DUF3889"/>
    <property type="match status" value="1"/>
</dbReference>
<gene>
    <name evidence="1" type="ORF">I6G80_21925</name>
</gene>
<dbReference type="EMBL" id="CP065647">
    <property type="protein sequence ID" value="QPR72432.1"/>
    <property type="molecule type" value="Genomic_DNA"/>
</dbReference>
<reference evidence="1 2" key="1">
    <citation type="submission" date="2020-12" db="EMBL/GenBank/DDBJ databases">
        <title>FDA dAtabase for Regulatory Grade micrObial Sequences (FDA-ARGOS): Supporting development and validation of Infectious Disease Dx tests.</title>
        <authorList>
            <person name="Nelson B."/>
            <person name="Plummer A."/>
            <person name="Tallon L."/>
            <person name="Sadzewicz L."/>
            <person name="Zhao X."/>
            <person name="Boylan J."/>
            <person name="Ott S."/>
            <person name="Bowen H."/>
            <person name="Vavikolanu K."/>
            <person name="Mehta A."/>
            <person name="Aluvathingal J."/>
            <person name="Nadendla S."/>
            <person name="Myers T."/>
            <person name="Yan Y."/>
            <person name="Sichtig H."/>
        </authorList>
    </citation>
    <scope>NUCLEOTIDE SEQUENCE [LARGE SCALE GENOMIC DNA]</scope>
    <source>
        <strain evidence="1 2">FDAARGOS_923</strain>
    </source>
</reference>
<organism evidence="1 2">
    <name type="scientific">Bacillus licheniformis</name>
    <dbReference type="NCBI Taxonomy" id="1402"/>
    <lineage>
        <taxon>Bacteria</taxon>
        <taxon>Bacillati</taxon>
        <taxon>Bacillota</taxon>
        <taxon>Bacilli</taxon>
        <taxon>Bacillales</taxon>
        <taxon>Bacillaceae</taxon>
        <taxon>Bacillus</taxon>
    </lineage>
</organism>
<accession>A0AB37GSK4</accession>
<name>A0AB37GSK4_BACLI</name>
<dbReference type="Gene3D" id="3.10.450.390">
    <property type="entry name" value="Protein of unknown function DUF3889"/>
    <property type="match status" value="1"/>
</dbReference>
<protein>
    <submittedName>
        <fullName evidence="1">YqzG/YhdC family protein</fullName>
    </submittedName>
</protein>
<evidence type="ECO:0000313" key="1">
    <source>
        <dbReference type="EMBL" id="QPR72432.1"/>
    </source>
</evidence>
<proteinExistence type="predicted"/>
<dbReference type="InterPro" id="IPR024987">
    <property type="entry name" value="DUF3889"/>
</dbReference>
<dbReference type="Proteomes" id="UP000595038">
    <property type="component" value="Chromosome"/>
</dbReference>
<evidence type="ECO:0000313" key="2">
    <source>
        <dbReference type="Proteomes" id="UP000595038"/>
    </source>
</evidence>